<dbReference type="HAMAP" id="MF_02126">
    <property type="entry name" value="RF_methyltr_PrmC"/>
    <property type="match status" value="1"/>
</dbReference>
<dbReference type="GO" id="GO:0102559">
    <property type="term" value="F:peptide chain release factor N(5)-glutamine methyltransferase activity"/>
    <property type="evidence" value="ECO:0007669"/>
    <property type="project" value="UniProtKB-EC"/>
</dbReference>
<proteinExistence type="inferred from homology"/>
<feature type="binding site" evidence="5">
    <location>
        <begin position="123"/>
        <end position="127"/>
    </location>
    <ligand>
        <name>S-adenosyl-L-methionine</name>
        <dbReference type="ChEBI" id="CHEBI:59789"/>
    </ligand>
</feature>
<keyword evidence="3 5" id="KW-0949">S-adenosyl-L-methionine</keyword>
<dbReference type="Pfam" id="PF05175">
    <property type="entry name" value="MTS"/>
    <property type="match status" value="1"/>
</dbReference>
<name>A0A0R2L4K5_9LACO</name>
<protein>
    <recommendedName>
        <fullName evidence="5">Release factor glutamine methyltransferase</fullName>
        <shortName evidence="5">RF MTase</shortName>
        <ecNumber evidence="5">2.1.1.297</ecNumber>
    </recommendedName>
    <alternativeName>
        <fullName evidence="5">N5-glutamine methyltransferase PrmC</fullName>
    </alternativeName>
    <alternativeName>
        <fullName evidence="5">Protein-(glutamine-N5) MTase PrmC</fullName>
    </alternativeName>
    <alternativeName>
        <fullName evidence="5">Protein-glutamine N-methyltransferase PrmC</fullName>
    </alternativeName>
</protein>
<dbReference type="GO" id="GO:0032259">
    <property type="term" value="P:methylation"/>
    <property type="evidence" value="ECO:0007669"/>
    <property type="project" value="UniProtKB-KW"/>
</dbReference>
<dbReference type="InterPro" id="IPR019874">
    <property type="entry name" value="RF_methyltr_PrmC"/>
</dbReference>
<evidence type="ECO:0000256" key="5">
    <source>
        <dbReference type="HAMAP-Rule" id="MF_02126"/>
    </source>
</evidence>
<dbReference type="InterPro" id="IPR029063">
    <property type="entry name" value="SAM-dependent_MTases_sf"/>
</dbReference>
<dbReference type="OrthoDB" id="9800643at2"/>
<evidence type="ECO:0000313" key="10">
    <source>
        <dbReference type="Proteomes" id="UP000051139"/>
    </source>
</evidence>
<dbReference type="InterPro" id="IPR040758">
    <property type="entry name" value="PrmC_N"/>
</dbReference>
<dbReference type="Gene3D" id="1.10.8.10">
    <property type="entry name" value="DNA helicase RuvA subunit, C-terminal domain"/>
    <property type="match status" value="1"/>
</dbReference>
<dbReference type="InterPro" id="IPR002052">
    <property type="entry name" value="DNA_methylase_N6_adenine_CS"/>
</dbReference>
<dbReference type="InterPro" id="IPR004556">
    <property type="entry name" value="HemK-like"/>
</dbReference>
<dbReference type="Pfam" id="PF17827">
    <property type="entry name" value="PrmC_N"/>
    <property type="match status" value="1"/>
</dbReference>
<comment type="function">
    <text evidence="5">Methylates the class 1 translation termination release factors RF1/PrfA and RF2/PrfB on the glutamine residue of the universally conserved GGQ motif.</text>
</comment>
<comment type="caution">
    <text evidence="9">The sequence shown here is derived from an EMBL/GenBank/DDBJ whole genome shotgun (WGS) entry which is preliminary data.</text>
</comment>
<dbReference type="CDD" id="cd02440">
    <property type="entry name" value="AdoMet_MTases"/>
    <property type="match status" value="1"/>
</dbReference>
<comment type="caution">
    <text evidence="5">Lacks conserved residue(s) required for the propagation of feature annotation.</text>
</comment>
<gene>
    <name evidence="5 8" type="primary">prmC</name>
    <name evidence="9" type="ORF">IV55_GL001236</name>
    <name evidence="8" type="ORF">LSI01_18800</name>
</gene>
<dbReference type="NCBIfam" id="TIGR03534">
    <property type="entry name" value="RF_mod_PrmC"/>
    <property type="match status" value="1"/>
</dbReference>
<evidence type="ECO:0000256" key="2">
    <source>
        <dbReference type="ARBA" id="ARBA00022679"/>
    </source>
</evidence>
<keyword evidence="2 5" id="KW-0808">Transferase</keyword>
<dbReference type="GO" id="GO:0003676">
    <property type="term" value="F:nucleic acid binding"/>
    <property type="evidence" value="ECO:0007669"/>
    <property type="project" value="InterPro"/>
</dbReference>
<sequence length="289" mass="31944">MANSTILEAQQWASSYFNDHLETSDPQLAELLMEDLFQWTRTEMLMNRRGELSDAQWKRYQQAVLAVAEGQPEQYVVGRAPFFGRSFQVTPAVLIPRPETEELVEWVLTDNPTDTMKSMLDIGTGSGVLAISLALERSTWQVTGTDISEAAIAVANQNADQLGAKVTWTTGDLFSGIGQQRYDVIVSNPPYISETERPLMDQSVLDFEPDLALFADNDGLAIYQRLANELAQHLTPQGCAYFEIGFAQGSAVVSLMKRALPEAEVTLKQDINGHDRMVRVQLVTGGAIA</sequence>
<reference evidence="8 11" key="2">
    <citation type="submission" date="2019-07" db="EMBL/GenBank/DDBJ databases">
        <title>Whole genome shotgun sequence of Lactobacillus siliginis NBRC 101315.</title>
        <authorList>
            <person name="Hosoyama A."/>
            <person name="Uohara A."/>
            <person name="Ohji S."/>
            <person name="Ichikawa N."/>
        </authorList>
    </citation>
    <scope>NUCLEOTIDE SEQUENCE [LARGE SCALE GENOMIC DNA]</scope>
    <source>
        <strain evidence="8 11">NBRC 101315</strain>
    </source>
</reference>
<comment type="similarity">
    <text evidence="5">Belongs to the protein N5-glutamine methyltransferase family. PrmC subfamily.</text>
</comment>
<dbReference type="InterPro" id="IPR007848">
    <property type="entry name" value="Small_mtfrase_dom"/>
</dbReference>
<evidence type="ECO:0000259" key="6">
    <source>
        <dbReference type="Pfam" id="PF05175"/>
    </source>
</evidence>
<dbReference type="PANTHER" id="PTHR18895:SF74">
    <property type="entry name" value="MTRF1L RELEASE FACTOR GLUTAMINE METHYLTRANSFERASE"/>
    <property type="match status" value="1"/>
</dbReference>
<evidence type="ECO:0000313" key="9">
    <source>
        <dbReference type="EMBL" id="KRN96703.1"/>
    </source>
</evidence>
<dbReference type="STRING" id="348151.IV55_GL001236"/>
<dbReference type="RefSeq" id="WP_057809394.1">
    <property type="nucleotide sequence ID" value="NZ_BJUD01000073.1"/>
</dbReference>
<keyword evidence="1 5" id="KW-0489">Methyltransferase</keyword>
<feature type="binding site" evidence="5">
    <location>
        <position position="146"/>
    </location>
    <ligand>
        <name>S-adenosyl-L-methionine</name>
        <dbReference type="ChEBI" id="CHEBI:59789"/>
    </ligand>
</feature>
<dbReference type="AlphaFoldDB" id="A0A0R2L4K5"/>
<dbReference type="NCBIfam" id="TIGR00536">
    <property type="entry name" value="hemK_fam"/>
    <property type="match status" value="1"/>
</dbReference>
<feature type="binding site" evidence="5">
    <location>
        <position position="188"/>
    </location>
    <ligand>
        <name>S-adenosyl-L-methionine</name>
        <dbReference type="ChEBI" id="CHEBI:59789"/>
    </ligand>
</feature>
<feature type="domain" description="Methyltransferase small" evidence="6">
    <location>
        <begin position="113"/>
        <end position="195"/>
    </location>
</feature>
<comment type="catalytic activity">
    <reaction evidence="4 5">
        <text>L-glutaminyl-[peptide chain release factor] + S-adenosyl-L-methionine = N(5)-methyl-L-glutaminyl-[peptide chain release factor] + S-adenosyl-L-homocysteine + H(+)</text>
        <dbReference type="Rhea" id="RHEA:42896"/>
        <dbReference type="Rhea" id="RHEA-COMP:10271"/>
        <dbReference type="Rhea" id="RHEA-COMP:10272"/>
        <dbReference type="ChEBI" id="CHEBI:15378"/>
        <dbReference type="ChEBI" id="CHEBI:30011"/>
        <dbReference type="ChEBI" id="CHEBI:57856"/>
        <dbReference type="ChEBI" id="CHEBI:59789"/>
        <dbReference type="ChEBI" id="CHEBI:61891"/>
        <dbReference type="EC" id="2.1.1.297"/>
    </reaction>
</comment>
<evidence type="ECO:0000313" key="8">
    <source>
        <dbReference type="EMBL" id="GEK29569.1"/>
    </source>
</evidence>
<organism evidence="9 10">
    <name type="scientific">Furfurilactobacillus siliginis</name>
    <dbReference type="NCBI Taxonomy" id="348151"/>
    <lineage>
        <taxon>Bacteria</taxon>
        <taxon>Bacillati</taxon>
        <taxon>Bacillota</taxon>
        <taxon>Bacilli</taxon>
        <taxon>Lactobacillales</taxon>
        <taxon>Lactobacillaceae</taxon>
        <taxon>Furfurilactobacillus</taxon>
    </lineage>
</organism>
<evidence type="ECO:0000259" key="7">
    <source>
        <dbReference type="Pfam" id="PF17827"/>
    </source>
</evidence>
<dbReference type="EMBL" id="JQCB01000003">
    <property type="protein sequence ID" value="KRN96703.1"/>
    <property type="molecule type" value="Genomic_DNA"/>
</dbReference>
<evidence type="ECO:0000256" key="3">
    <source>
        <dbReference type="ARBA" id="ARBA00022691"/>
    </source>
</evidence>
<evidence type="ECO:0000256" key="1">
    <source>
        <dbReference type="ARBA" id="ARBA00022603"/>
    </source>
</evidence>
<feature type="domain" description="Release factor glutamine methyltransferase N-terminal" evidence="7">
    <location>
        <begin position="8"/>
        <end position="78"/>
    </location>
</feature>
<dbReference type="PANTHER" id="PTHR18895">
    <property type="entry name" value="HEMK METHYLTRANSFERASE"/>
    <property type="match status" value="1"/>
</dbReference>
<dbReference type="Proteomes" id="UP000051139">
    <property type="component" value="Unassembled WGS sequence"/>
</dbReference>
<dbReference type="InterPro" id="IPR050320">
    <property type="entry name" value="N5-glutamine_MTase"/>
</dbReference>
<dbReference type="Gene3D" id="3.40.50.150">
    <property type="entry name" value="Vaccinia Virus protein VP39"/>
    <property type="match status" value="1"/>
</dbReference>
<dbReference type="SUPFAM" id="SSF53335">
    <property type="entry name" value="S-adenosyl-L-methionine-dependent methyltransferases"/>
    <property type="match status" value="1"/>
</dbReference>
<feature type="binding site" evidence="5">
    <location>
        <begin position="188"/>
        <end position="191"/>
    </location>
    <ligand>
        <name>substrate</name>
    </ligand>
</feature>
<dbReference type="PROSITE" id="PS00092">
    <property type="entry name" value="N6_MTASE"/>
    <property type="match status" value="1"/>
</dbReference>
<dbReference type="PATRIC" id="fig|348151.3.peg.1267"/>
<keyword evidence="10" id="KW-1185">Reference proteome</keyword>
<dbReference type="EC" id="2.1.1.297" evidence="5"/>
<dbReference type="EMBL" id="BJUD01000073">
    <property type="protein sequence ID" value="GEK29569.1"/>
    <property type="molecule type" value="Genomic_DNA"/>
</dbReference>
<evidence type="ECO:0000256" key="4">
    <source>
        <dbReference type="ARBA" id="ARBA00048391"/>
    </source>
</evidence>
<dbReference type="Proteomes" id="UP000321429">
    <property type="component" value="Unassembled WGS sequence"/>
</dbReference>
<accession>A0A0R2L4K5</accession>
<reference evidence="9 10" key="1">
    <citation type="journal article" date="2015" name="Genome Announc.">
        <title>Expanding the biotechnology potential of lactobacilli through comparative genomics of 213 strains and associated genera.</title>
        <authorList>
            <person name="Sun Z."/>
            <person name="Harris H.M."/>
            <person name="McCann A."/>
            <person name="Guo C."/>
            <person name="Argimon S."/>
            <person name="Zhang W."/>
            <person name="Yang X."/>
            <person name="Jeffery I.B."/>
            <person name="Cooney J.C."/>
            <person name="Kagawa T.F."/>
            <person name="Liu W."/>
            <person name="Song Y."/>
            <person name="Salvetti E."/>
            <person name="Wrobel A."/>
            <person name="Rasinkangas P."/>
            <person name="Parkhill J."/>
            <person name="Rea M.C."/>
            <person name="O'Sullivan O."/>
            <person name="Ritari J."/>
            <person name="Douillard F.P."/>
            <person name="Paul Ross R."/>
            <person name="Yang R."/>
            <person name="Briner A.E."/>
            <person name="Felis G.E."/>
            <person name="de Vos W.M."/>
            <person name="Barrangou R."/>
            <person name="Klaenhammer T.R."/>
            <person name="Caufield P.W."/>
            <person name="Cui Y."/>
            <person name="Zhang H."/>
            <person name="O'Toole P.W."/>
        </authorList>
    </citation>
    <scope>NUCLEOTIDE SEQUENCE [LARGE SCALE GENOMIC DNA]</scope>
    <source>
        <strain evidence="9 10">DSM 22696</strain>
    </source>
</reference>
<evidence type="ECO:0000313" key="11">
    <source>
        <dbReference type="Proteomes" id="UP000321429"/>
    </source>
</evidence>